<gene>
    <name evidence="1" type="ORF">llap_20565</name>
</gene>
<reference evidence="2" key="2">
    <citation type="submission" date="2017-12" db="EMBL/GenBank/DDBJ databases">
        <title>Genome sequence of the Bar-tailed Godwit (Limosa lapponica baueri).</title>
        <authorList>
            <person name="Lima N.C.B."/>
            <person name="Parody-Merino A.M."/>
            <person name="Battley P.F."/>
            <person name="Fidler A.E."/>
            <person name="Prosdocimi F."/>
        </authorList>
    </citation>
    <scope>NUCLEOTIDE SEQUENCE [LARGE SCALE GENOMIC DNA]</scope>
</reference>
<keyword evidence="2" id="KW-1185">Reference proteome</keyword>
<dbReference type="AlphaFoldDB" id="A0A2I0T5R1"/>
<proteinExistence type="predicted"/>
<dbReference type="Proteomes" id="UP000233556">
    <property type="component" value="Unassembled WGS sequence"/>
</dbReference>
<dbReference type="OrthoDB" id="6380398at2759"/>
<accession>A0A2I0T5R1</accession>
<protein>
    <submittedName>
        <fullName evidence="1">Suppressor of tumorigenicity 14 protein isoform x3</fullName>
    </submittedName>
</protein>
<evidence type="ECO:0000313" key="1">
    <source>
        <dbReference type="EMBL" id="PKU29131.1"/>
    </source>
</evidence>
<name>A0A2I0T5R1_LIMLA</name>
<organism evidence="1 2">
    <name type="scientific">Limosa lapponica baueri</name>
    <dbReference type="NCBI Taxonomy" id="1758121"/>
    <lineage>
        <taxon>Eukaryota</taxon>
        <taxon>Metazoa</taxon>
        <taxon>Chordata</taxon>
        <taxon>Craniata</taxon>
        <taxon>Vertebrata</taxon>
        <taxon>Euteleostomi</taxon>
        <taxon>Archelosauria</taxon>
        <taxon>Archosauria</taxon>
        <taxon>Dinosauria</taxon>
        <taxon>Saurischia</taxon>
        <taxon>Theropoda</taxon>
        <taxon>Coelurosauria</taxon>
        <taxon>Aves</taxon>
        <taxon>Neognathae</taxon>
        <taxon>Neoaves</taxon>
        <taxon>Charadriiformes</taxon>
        <taxon>Scolopacidae</taxon>
        <taxon>Limosa</taxon>
    </lineage>
</organism>
<evidence type="ECO:0000313" key="2">
    <source>
        <dbReference type="Proteomes" id="UP000233556"/>
    </source>
</evidence>
<reference evidence="2" key="1">
    <citation type="submission" date="2017-11" db="EMBL/GenBank/DDBJ databases">
        <authorList>
            <person name="Lima N.C."/>
            <person name="Parody-Merino A.M."/>
            <person name="Battley P.F."/>
            <person name="Fidler A.E."/>
            <person name="Prosdocimi F."/>
        </authorList>
    </citation>
    <scope>NUCLEOTIDE SEQUENCE [LARGE SCALE GENOMIC DNA]</scope>
</reference>
<sequence>MEGWVSPSEGSVIAYYWSEFVVPKYREESLDRAMADKQSLVQRWNPRLRNPMLKVESVVAFPADPSIAYSARNHGV</sequence>
<dbReference type="EMBL" id="KZ518023">
    <property type="protein sequence ID" value="PKU29131.1"/>
    <property type="molecule type" value="Genomic_DNA"/>
</dbReference>